<dbReference type="EMBL" id="JACVVK020000162">
    <property type="protein sequence ID" value="KAK7487579.1"/>
    <property type="molecule type" value="Genomic_DNA"/>
</dbReference>
<dbReference type="AlphaFoldDB" id="A0ABD0KK70"/>
<name>A0ABD0KK70_9CAEN</name>
<accession>A0ABD0KK70</accession>
<protein>
    <submittedName>
        <fullName evidence="2">Uncharacterized protein</fullName>
    </submittedName>
</protein>
<proteinExistence type="predicted"/>
<keyword evidence="3" id="KW-1185">Reference proteome</keyword>
<feature type="compositionally biased region" description="Basic and acidic residues" evidence="1">
    <location>
        <begin position="15"/>
        <end position="31"/>
    </location>
</feature>
<sequence length="66" mass="7324">MTEKDDHLHAASIERASEDQKGIKVASENHKLAVSHKGAKRGRWNSAGPKRSTLLGEPRQNMEGLY</sequence>
<reference evidence="2 3" key="1">
    <citation type="journal article" date="2023" name="Sci. Data">
        <title>Genome assembly of the Korean intertidal mud-creeper Batillaria attramentaria.</title>
        <authorList>
            <person name="Patra A.K."/>
            <person name="Ho P.T."/>
            <person name="Jun S."/>
            <person name="Lee S.J."/>
            <person name="Kim Y."/>
            <person name="Won Y.J."/>
        </authorList>
    </citation>
    <scope>NUCLEOTIDE SEQUENCE [LARGE SCALE GENOMIC DNA]</scope>
    <source>
        <strain evidence="2">Wonlab-2016</strain>
    </source>
</reference>
<feature type="compositionally biased region" description="Basic residues" evidence="1">
    <location>
        <begin position="33"/>
        <end position="43"/>
    </location>
</feature>
<organism evidence="2 3">
    <name type="scientific">Batillaria attramentaria</name>
    <dbReference type="NCBI Taxonomy" id="370345"/>
    <lineage>
        <taxon>Eukaryota</taxon>
        <taxon>Metazoa</taxon>
        <taxon>Spiralia</taxon>
        <taxon>Lophotrochozoa</taxon>
        <taxon>Mollusca</taxon>
        <taxon>Gastropoda</taxon>
        <taxon>Caenogastropoda</taxon>
        <taxon>Sorbeoconcha</taxon>
        <taxon>Cerithioidea</taxon>
        <taxon>Batillariidae</taxon>
        <taxon>Batillaria</taxon>
    </lineage>
</organism>
<gene>
    <name evidence="2" type="ORF">BaRGS_00021129</name>
</gene>
<feature type="region of interest" description="Disordered" evidence="1">
    <location>
        <begin position="1"/>
        <end position="66"/>
    </location>
</feature>
<comment type="caution">
    <text evidence="2">The sequence shown here is derived from an EMBL/GenBank/DDBJ whole genome shotgun (WGS) entry which is preliminary data.</text>
</comment>
<evidence type="ECO:0000313" key="2">
    <source>
        <dbReference type="EMBL" id="KAK7487579.1"/>
    </source>
</evidence>
<evidence type="ECO:0000256" key="1">
    <source>
        <dbReference type="SAM" id="MobiDB-lite"/>
    </source>
</evidence>
<dbReference type="Proteomes" id="UP001519460">
    <property type="component" value="Unassembled WGS sequence"/>
</dbReference>
<evidence type="ECO:0000313" key="3">
    <source>
        <dbReference type="Proteomes" id="UP001519460"/>
    </source>
</evidence>